<protein>
    <recommendedName>
        <fullName evidence="5">poly(A)-specific ribonuclease</fullName>
        <ecNumber evidence="5">3.1.13.4</ecNumber>
    </recommendedName>
</protein>
<gene>
    <name evidence="16" type="ORF">EGYM00392_LOCUS54532</name>
</gene>
<evidence type="ECO:0000256" key="13">
    <source>
        <dbReference type="ARBA" id="ARBA00023163"/>
    </source>
</evidence>
<keyword evidence="9" id="KW-0378">Hydrolase</keyword>
<reference evidence="16" key="1">
    <citation type="submission" date="2021-01" db="EMBL/GenBank/DDBJ databases">
        <authorList>
            <person name="Corre E."/>
            <person name="Pelletier E."/>
            <person name="Niang G."/>
            <person name="Scheremetjew M."/>
            <person name="Finn R."/>
            <person name="Kale V."/>
            <person name="Holt S."/>
            <person name="Cochrane G."/>
            <person name="Meng A."/>
            <person name="Brown T."/>
            <person name="Cohen L."/>
        </authorList>
    </citation>
    <scope>NUCLEOTIDE SEQUENCE</scope>
    <source>
        <strain evidence="16">NIES-381</strain>
    </source>
</reference>
<evidence type="ECO:0000256" key="4">
    <source>
        <dbReference type="ARBA" id="ARBA00008372"/>
    </source>
</evidence>
<dbReference type="GO" id="GO:0005634">
    <property type="term" value="C:nucleus"/>
    <property type="evidence" value="ECO:0007669"/>
    <property type="project" value="UniProtKB-SubCell"/>
</dbReference>
<evidence type="ECO:0000313" key="16">
    <source>
        <dbReference type="EMBL" id="CAD9043349.1"/>
    </source>
</evidence>
<dbReference type="GO" id="GO:0003723">
    <property type="term" value="F:RNA binding"/>
    <property type="evidence" value="ECO:0007669"/>
    <property type="project" value="UniProtKB-KW"/>
</dbReference>
<evidence type="ECO:0000256" key="10">
    <source>
        <dbReference type="ARBA" id="ARBA00022839"/>
    </source>
</evidence>
<keyword evidence="11" id="KW-0694">RNA-binding</keyword>
<dbReference type="GO" id="GO:0005737">
    <property type="term" value="C:cytoplasm"/>
    <property type="evidence" value="ECO:0007669"/>
    <property type="project" value="UniProtKB-SubCell"/>
</dbReference>
<dbReference type="EC" id="3.1.13.4" evidence="5"/>
<evidence type="ECO:0000256" key="14">
    <source>
        <dbReference type="ARBA" id="ARBA00023242"/>
    </source>
</evidence>
<dbReference type="Pfam" id="PF04857">
    <property type="entry name" value="CAF1"/>
    <property type="match status" value="2"/>
</dbReference>
<evidence type="ECO:0000256" key="15">
    <source>
        <dbReference type="SAM" id="MobiDB-lite"/>
    </source>
</evidence>
<feature type="region of interest" description="Disordered" evidence="15">
    <location>
        <begin position="28"/>
        <end position="59"/>
    </location>
</feature>
<dbReference type="GO" id="GO:0046872">
    <property type="term" value="F:metal ion binding"/>
    <property type="evidence" value="ECO:0007669"/>
    <property type="project" value="UniProtKB-KW"/>
</dbReference>
<dbReference type="AlphaFoldDB" id="A0A7S1NUH4"/>
<keyword evidence="8" id="KW-0479">Metal-binding</keyword>
<dbReference type="InterPro" id="IPR036397">
    <property type="entry name" value="RNaseH_sf"/>
</dbReference>
<dbReference type="GO" id="GO:0004535">
    <property type="term" value="F:poly(A)-specific ribonuclease activity"/>
    <property type="evidence" value="ECO:0007669"/>
    <property type="project" value="UniProtKB-EC"/>
</dbReference>
<keyword evidence="10" id="KW-0269">Exonuclease</keyword>
<dbReference type="InterPro" id="IPR006941">
    <property type="entry name" value="RNase_CAF1"/>
</dbReference>
<keyword evidence="12" id="KW-0805">Transcription regulation</keyword>
<dbReference type="FunFam" id="3.30.420.10:FF:000048">
    <property type="entry name" value="CCR4-associated factor 1, putative"/>
    <property type="match status" value="1"/>
</dbReference>
<keyword evidence="13" id="KW-0804">Transcription</keyword>
<evidence type="ECO:0000256" key="8">
    <source>
        <dbReference type="ARBA" id="ARBA00022723"/>
    </source>
</evidence>
<dbReference type="SUPFAM" id="SSF53098">
    <property type="entry name" value="Ribonuclease H-like"/>
    <property type="match status" value="1"/>
</dbReference>
<dbReference type="Gene3D" id="3.30.420.10">
    <property type="entry name" value="Ribonuclease H-like superfamily/Ribonuclease H"/>
    <property type="match status" value="1"/>
</dbReference>
<proteinExistence type="inferred from homology"/>
<dbReference type="EMBL" id="HBGA01149999">
    <property type="protein sequence ID" value="CAD9043349.1"/>
    <property type="molecule type" value="Transcribed_RNA"/>
</dbReference>
<keyword evidence="6" id="KW-0963">Cytoplasm</keyword>
<keyword evidence="7" id="KW-0540">Nuclease</keyword>
<evidence type="ECO:0000256" key="11">
    <source>
        <dbReference type="ARBA" id="ARBA00022884"/>
    </source>
</evidence>
<keyword evidence="14" id="KW-0539">Nucleus</keyword>
<evidence type="ECO:0000256" key="7">
    <source>
        <dbReference type="ARBA" id="ARBA00022722"/>
    </source>
</evidence>
<dbReference type="InterPro" id="IPR039637">
    <property type="entry name" value="CNOT7/CNOT8/Pop2"/>
</dbReference>
<dbReference type="InterPro" id="IPR012337">
    <property type="entry name" value="RNaseH-like_sf"/>
</dbReference>
<evidence type="ECO:0000256" key="12">
    <source>
        <dbReference type="ARBA" id="ARBA00023015"/>
    </source>
</evidence>
<accession>A0A7S1NUH4</accession>
<name>A0A7S1NUH4_9EUGL</name>
<comment type="catalytic activity">
    <reaction evidence="1">
        <text>Exonucleolytic cleavage of poly(A) to 5'-AMP.</text>
        <dbReference type="EC" id="3.1.13.4"/>
    </reaction>
</comment>
<evidence type="ECO:0000256" key="3">
    <source>
        <dbReference type="ARBA" id="ARBA00004496"/>
    </source>
</evidence>
<comment type="subcellular location">
    <subcellularLocation>
        <location evidence="3">Cytoplasm</location>
    </subcellularLocation>
    <subcellularLocation>
        <location evidence="2">Nucleus</location>
    </subcellularLocation>
</comment>
<evidence type="ECO:0000256" key="6">
    <source>
        <dbReference type="ARBA" id="ARBA00022490"/>
    </source>
</evidence>
<evidence type="ECO:0000256" key="5">
    <source>
        <dbReference type="ARBA" id="ARBA00012161"/>
    </source>
</evidence>
<evidence type="ECO:0000256" key="9">
    <source>
        <dbReference type="ARBA" id="ARBA00022801"/>
    </source>
</evidence>
<evidence type="ECO:0000256" key="1">
    <source>
        <dbReference type="ARBA" id="ARBA00001663"/>
    </source>
</evidence>
<sequence length="365" mass="41286">MLQVQPNIGEQFGMPAYDMRSAKNHPGYHGPVSFEPVMAPTQAPPQVPAPAHTPPPVPHQRPVPDVAAMAQTMVMPNPTTCIRDVWQGNLYQEMAQISQIVERYRFISVDTEFPGVVVTPLQSCNRNETSSYQWKTIRSNVNILKIIQLGITFSDQYGNKPPGVCTWQFNFHFDINSDMYAQDSLEMLERAGINFDRHLEEGIEACTFAELMISSGLVLNDENRWVAFHSGYDFGYLLKLLTNAELPEQEADFFETLRLWFGNIYDLKYMVKSCPTLNHRTGLNQLASELKVERIGPAHQAGSDSLVTCMLFFKLIQSPQLSRVGRFANILYGLGEDAAELQQVGAKDNFEQHPAHTRSFLTYVY</sequence>
<evidence type="ECO:0000256" key="2">
    <source>
        <dbReference type="ARBA" id="ARBA00004123"/>
    </source>
</evidence>
<dbReference type="GO" id="GO:0030014">
    <property type="term" value="C:CCR4-NOT complex"/>
    <property type="evidence" value="ECO:0007669"/>
    <property type="project" value="InterPro"/>
</dbReference>
<dbReference type="PANTHER" id="PTHR10797">
    <property type="entry name" value="CCR4-NOT TRANSCRIPTION COMPLEX SUBUNIT"/>
    <property type="match status" value="1"/>
</dbReference>
<feature type="compositionally biased region" description="Pro residues" evidence="15">
    <location>
        <begin position="42"/>
        <end position="59"/>
    </location>
</feature>
<organism evidence="16">
    <name type="scientific">Eutreptiella gymnastica</name>
    <dbReference type="NCBI Taxonomy" id="73025"/>
    <lineage>
        <taxon>Eukaryota</taxon>
        <taxon>Discoba</taxon>
        <taxon>Euglenozoa</taxon>
        <taxon>Euglenida</taxon>
        <taxon>Spirocuta</taxon>
        <taxon>Euglenophyceae</taxon>
        <taxon>Eutreptiales</taxon>
        <taxon>Eutreptiaceae</taxon>
        <taxon>Eutreptiella</taxon>
    </lineage>
</organism>
<comment type="similarity">
    <text evidence="4">Belongs to the CAF1 family.</text>
</comment>